<evidence type="ECO:0000313" key="3">
    <source>
        <dbReference type="Proteomes" id="UP001249851"/>
    </source>
</evidence>
<feature type="compositionally biased region" description="Polar residues" evidence="1">
    <location>
        <begin position="59"/>
        <end position="70"/>
    </location>
</feature>
<comment type="caution">
    <text evidence="2">The sequence shown here is derived from an EMBL/GenBank/DDBJ whole genome shotgun (WGS) entry which is preliminary data.</text>
</comment>
<sequence>MASELQVTHLLIIPVNTSSSTRLRERERKSRDWSKHDRSYPATSIQRHWSAESYKGKNVASSRKPSSPQHFSHLKNRPASACSRPKLQISERVLQHIIHESRYVIHEDISDFIEEIVLGVFYSQVGRVLYLKCTLFKLCSVAYALRT</sequence>
<feature type="region of interest" description="Disordered" evidence="1">
    <location>
        <begin position="21"/>
        <end position="77"/>
    </location>
</feature>
<feature type="compositionally biased region" description="Basic and acidic residues" evidence="1">
    <location>
        <begin position="22"/>
        <end position="39"/>
    </location>
</feature>
<evidence type="ECO:0000313" key="2">
    <source>
        <dbReference type="EMBL" id="KAK2566666.1"/>
    </source>
</evidence>
<reference evidence="2" key="2">
    <citation type="journal article" date="2023" name="Science">
        <title>Genomic signatures of disease resistance in endangered staghorn corals.</title>
        <authorList>
            <person name="Vollmer S.V."/>
            <person name="Selwyn J.D."/>
            <person name="Despard B.A."/>
            <person name="Roesel C.L."/>
        </authorList>
    </citation>
    <scope>NUCLEOTIDE SEQUENCE</scope>
    <source>
        <strain evidence="2">K2</strain>
    </source>
</reference>
<keyword evidence="3" id="KW-1185">Reference proteome</keyword>
<dbReference type="AlphaFoldDB" id="A0AAD9QSP0"/>
<dbReference type="Proteomes" id="UP001249851">
    <property type="component" value="Unassembled WGS sequence"/>
</dbReference>
<reference evidence="2" key="1">
    <citation type="journal article" date="2023" name="G3 (Bethesda)">
        <title>Whole genome assembly and annotation of the endangered Caribbean coral Acropora cervicornis.</title>
        <authorList>
            <person name="Selwyn J.D."/>
            <person name="Vollmer S.V."/>
        </authorList>
    </citation>
    <scope>NUCLEOTIDE SEQUENCE</scope>
    <source>
        <strain evidence="2">K2</strain>
    </source>
</reference>
<organism evidence="2 3">
    <name type="scientific">Acropora cervicornis</name>
    <name type="common">Staghorn coral</name>
    <dbReference type="NCBI Taxonomy" id="6130"/>
    <lineage>
        <taxon>Eukaryota</taxon>
        <taxon>Metazoa</taxon>
        <taxon>Cnidaria</taxon>
        <taxon>Anthozoa</taxon>
        <taxon>Hexacorallia</taxon>
        <taxon>Scleractinia</taxon>
        <taxon>Astrocoeniina</taxon>
        <taxon>Acroporidae</taxon>
        <taxon>Acropora</taxon>
    </lineage>
</organism>
<proteinExistence type="predicted"/>
<gene>
    <name evidence="2" type="ORF">P5673_009329</name>
</gene>
<name>A0AAD9QSP0_ACRCE</name>
<accession>A0AAD9QSP0</accession>
<evidence type="ECO:0000256" key="1">
    <source>
        <dbReference type="SAM" id="MobiDB-lite"/>
    </source>
</evidence>
<protein>
    <submittedName>
        <fullName evidence="2">Uncharacterized protein</fullName>
    </submittedName>
</protein>
<dbReference type="EMBL" id="JARQWQ010000016">
    <property type="protein sequence ID" value="KAK2566666.1"/>
    <property type="molecule type" value="Genomic_DNA"/>
</dbReference>